<feature type="compositionally biased region" description="Basic and acidic residues" evidence="1">
    <location>
        <begin position="1"/>
        <end position="12"/>
    </location>
</feature>
<evidence type="ECO:0000313" key="4">
    <source>
        <dbReference type="Proteomes" id="UP000198531"/>
    </source>
</evidence>
<dbReference type="EMBL" id="FOYT01000001">
    <property type="protein sequence ID" value="SFR38173.1"/>
    <property type="molecule type" value="Genomic_DNA"/>
</dbReference>
<gene>
    <name evidence="3" type="ORF">SAMN04487947_0691</name>
</gene>
<name>A0A1I6G7J8_9EURY</name>
<feature type="region of interest" description="Disordered" evidence="1">
    <location>
        <begin position="1"/>
        <end position="28"/>
    </location>
</feature>
<dbReference type="AlphaFoldDB" id="A0A1I6G7J8"/>
<evidence type="ECO:0000256" key="1">
    <source>
        <dbReference type="SAM" id="MobiDB-lite"/>
    </source>
</evidence>
<dbReference type="InterPro" id="IPR055768">
    <property type="entry name" value="DUF7344"/>
</dbReference>
<dbReference type="STRING" id="553469.SAMN04487947_0691"/>
<evidence type="ECO:0000313" key="3">
    <source>
        <dbReference type="EMBL" id="SFR38173.1"/>
    </source>
</evidence>
<proteinExistence type="predicted"/>
<dbReference type="OrthoDB" id="247722at2157"/>
<reference evidence="4" key="1">
    <citation type="submission" date="2016-10" db="EMBL/GenBank/DDBJ databases">
        <authorList>
            <person name="Varghese N."/>
            <person name="Submissions S."/>
        </authorList>
    </citation>
    <scope>NUCLEOTIDE SEQUENCE [LARGE SCALE GENOMIC DNA]</scope>
    <source>
        <strain evidence="4">CGMCC 1.7736</strain>
    </source>
</reference>
<evidence type="ECO:0000259" key="2">
    <source>
        <dbReference type="Pfam" id="PF24035"/>
    </source>
</evidence>
<protein>
    <recommendedName>
        <fullName evidence="2">DUF7344 domain-containing protein</fullName>
    </recommendedName>
</protein>
<organism evidence="3 4">
    <name type="scientific">Halogeometricum rufum</name>
    <dbReference type="NCBI Taxonomy" id="553469"/>
    <lineage>
        <taxon>Archaea</taxon>
        <taxon>Methanobacteriati</taxon>
        <taxon>Methanobacteriota</taxon>
        <taxon>Stenosarchaea group</taxon>
        <taxon>Halobacteria</taxon>
        <taxon>Halobacteriales</taxon>
        <taxon>Haloferacaceae</taxon>
        <taxon>Halogeometricum</taxon>
    </lineage>
</organism>
<feature type="domain" description="DUF7344" evidence="2">
    <location>
        <begin position="39"/>
        <end position="119"/>
    </location>
</feature>
<dbReference type="Proteomes" id="UP000198531">
    <property type="component" value="Unassembled WGS sequence"/>
</dbReference>
<keyword evidence="4" id="KW-1185">Reference proteome</keyword>
<dbReference type="RefSeq" id="WP_089804612.1">
    <property type="nucleotide sequence ID" value="NZ_FOYT01000001.1"/>
</dbReference>
<dbReference type="Pfam" id="PF24035">
    <property type="entry name" value="DUF7344"/>
    <property type="match status" value="1"/>
</dbReference>
<sequence>MGARDSPAHDSAYDSTTTGTRPGDDRSDRYVRISRDDAFHLLQNDCRRAVLRLLLTEERDDPTPLSTLAAFVAAVKYEGGDSDAVGEIQERVRIALHHSHLPLLAEHGVVDYDPEAETVAAAPLLAALAPFLSDGLGGDDDLVVDTVQVERHGHHDAVEH</sequence>
<accession>A0A1I6G7J8</accession>